<protein>
    <submittedName>
        <fullName evidence="1">Uncharacterized protein</fullName>
    </submittedName>
</protein>
<name>A0ABT3E5V2_9LACO</name>
<gene>
    <name evidence="1" type="ORF">OIT44_06790</name>
</gene>
<sequence>MTEREKISKLLDIAVPLYELVELNNNFTHEVPMRGFLSETSKSVDFKRANAILEEHFIIQRLGSSIYNRLNELYELLSEFDM</sequence>
<dbReference type="EMBL" id="JAOZFE010000009">
    <property type="protein sequence ID" value="MCW0953755.1"/>
    <property type="molecule type" value="Genomic_DNA"/>
</dbReference>
<comment type="caution">
    <text evidence="1">The sequence shown here is derived from an EMBL/GenBank/DDBJ whole genome shotgun (WGS) entry which is preliminary data.</text>
</comment>
<proteinExistence type="predicted"/>
<evidence type="ECO:0000313" key="1">
    <source>
        <dbReference type="EMBL" id="MCW0953755.1"/>
    </source>
</evidence>
<dbReference type="Proteomes" id="UP001526225">
    <property type="component" value="Unassembled WGS sequence"/>
</dbReference>
<dbReference type="RefSeq" id="WP_213408085.1">
    <property type="nucleotide sequence ID" value="NZ_CP074441.1"/>
</dbReference>
<accession>A0ABT3E5V2</accession>
<reference evidence="1 2" key="1">
    <citation type="submission" date="2022-10" db="EMBL/GenBank/DDBJ databases">
        <title>Weissella fermenti sp. nov., isolated from fermented cabbage.</title>
        <authorList>
            <person name="Lee J.K."/>
            <person name="Baek J.H."/>
            <person name="Choi D.G."/>
            <person name="Kim J.M."/>
            <person name="Jeon C.O."/>
        </authorList>
    </citation>
    <scope>NUCLEOTIDE SEQUENCE [LARGE SCALE GENOMIC DNA]</scope>
    <source>
        <strain evidence="1 2">KACC 18534</strain>
    </source>
</reference>
<evidence type="ECO:0000313" key="2">
    <source>
        <dbReference type="Proteomes" id="UP001526225"/>
    </source>
</evidence>
<keyword evidence="2" id="KW-1185">Reference proteome</keyword>
<organism evidence="1 2">
    <name type="scientific">Weissella ceti</name>
    <dbReference type="NCBI Taxonomy" id="759620"/>
    <lineage>
        <taxon>Bacteria</taxon>
        <taxon>Bacillati</taxon>
        <taxon>Bacillota</taxon>
        <taxon>Bacilli</taxon>
        <taxon>Lactobacillales</taxon>
        <taxon>Lactobacillaceae</taxon>
        <taxon>Weissella</taxon>
    </lineage>
</organism>